<proteinExistence type="predicted"/>
<evidence type="ECO:0000313" key="1">
    <source>
        <dbReference type="EMBL" id="MFA9478093.1"/>
    </source>
</evidence>
<reference evidence="1 2" key="1">
    <citation type="submission" date="2024-08" db="EMBL/GenBank/DDBJ databases">
        <title>Whole-genome sequencing of halo(alkali)philic microorganisms from hypersaline lakes.</title>
        <authorList>
            <person name="Sorokin D.Y."/>
            <person name="Merkel A.Y."/>
            <person name="Messina E."/>
            <person name="Yakimov M."/>
        </authorList>
    </citation>
    <scope>NUCLEOTIDE SEQUENCE [LARGE SCALE GENOMIC DNA]</scope>
    <source>
        <strain evidence="1 2">AB-hyl4</strain>
    </source>
</reference>
<dbReference type="Gene3D" id="3.20.20.80">
    <property type="entry name" value="Glycosidases"/>
    <property type="match status" value="1"/>
</dbReference>
<comment type="caution">
    <text evidence="1">The sequence shown here is derived from an EMBL/GenBank/DDBJ whole genome shotgun (WGS) entry which is preliminary data.</text>
</comment>
<accession>A0ABV4U3C8</accession>
<gene>
    <name evidence="1" type="ORF">ACERK3_07255</name>
</gene>
<sequence length="727" mass="82178">MKVQLQVLRDTCKRVGTVGVLGSLFGVTTAFGAERSQVELLEPSHFGYEQVTFTEAPVVSQDGNLLRAKLANGVELRFDVDAVQLQAATREGVILAESDSGNPFYMKYIPAGTGPDVEPYAADLSFTFQRAIAIEESLTFWLEATASDGETSLVRWTVYPVDYVINGMTFSGIADQFFIQDDSHYLHEMYMNWRGPVGEHYEGARTFRFSCYPGNQQAYSEATFSRSEPKSLGDYGMFIDGGQMFNLIGLPGLRGSILEFMDEPFHCRAVLRSTRDNDAVEVGYRIGLGRVGPVYTTPLRFRLSTQETLSSNLWIQITQFTKAKFQNDLAIEPTDPRPMAVVRNAWRNSSFVEHADELLPIIKEYGYRQVEIGWVWKRGHSLASRQAWPAMREWDGSRLKSGAHFQGDFNGEITEVAGGAAGLADFTAKAHDMGIKVYVWHQTAHGWVGSPDVRNNPEWLVHRMDGHSVLGWHNSERMPVVWYDMNSGWKDETLRRFQRIKEQTNIDGLWLDVYATGSTCNYLRPVSTYSMPQRSAYIRALREMGYEIQTEGVSLASVDSFVLRKDDMEYYREHPFILFGSCPFRMGATSGYGQLDLFKLMSYRSFPHDRGEQWRPTDNEEVERTRQLYADEVRYRNHCFNTIEDRLGAVIGVVEIEGGTQWVCERGNALFLWDDTDVEIMSPSQMVLDAILTPGGDKAAAEIDALQGQRRVSVPAQSVMLFTSPAN</sequence>
<organism evidence="1 2">
    <name type="scientific">Natronomicrosphaera hydrolytica</name>
    <dbReference type="NCBI Taxonomy" id="3242702"/>
    <lineage>
        <taxon>Bacteria</taxon>
        <taxon>Pseudomonadati</taxon>
        <taxon>Planctomycetota</taxon>
        <taxon>Phycisphaerae</taxon>
        <taxon>Phycisphaerales</taxon>
        <taxon>Phycisphaeraceae</taxon>
        <taxon>Natronomicrosphaera</taxon>
    </lineage>
</organism>
<dbReference type="Proteomes" id="UP001575105">
    <property type="component" value="Unassembled WGS sequence"/>
</dbReference>
<dbReference type="RefSeq" id="WP_425345020.1">
    <property type="nucleotide sequence ID" value="NZ_JBGUBD010000004.1"/>
</dbReference>
<keyword evidence="2" id="KW-1185">Reference proteome</keyword>
<name>A0ABV4U3C8_9BACT</name>
<dbReference type="SUPFAM" id="SSF51445">
    <property type="entry name" value="(Trans)glycosidases"/>
    <property type="match status" value="1"/>
</dbReference>
<evidence type="ECO:0000313" key="2">
    <source>
        <dbReference type="Proteomes" id="UP001575105"/>
    </source>
</evidence>
<evidence type="ECO:0008006" key="3">
    <source>
        <dbReference type="Google" id="ProtNLM"/>
    </source>
</evidence>
<dbReference type="EMBL" id="JBGUBD010000004">
    <property type="protein sequence ID" value="MFA9478093.1"/>
    <property type="molecule type" value="Genomic_DNA"/>
</dbReference>
<dbReference type="InterPro" id="IPR017853">
    <property type="entry name" value="GH"/>
</dbReference>
<protein>
    <recommendedName>
        <fullName evidence="3">Alpha-galactosidase</fullName>
    </recommendedName>
</protein>